<dbReference type="SMART" id="SM00387">
    <property type="entry name" value="HATPase_c"/>
    <property type="match status" value="1"/>
</dbReference>
<dbReference type="GO" id="GO:0005524">
    <property type="term" value="F:ATP binding"/>
    <property type="evidence" value="ECO:0007669"/>
    <property type="project" value="UniProtKB-KW"/>
</dbReference>
<dbReference type="FunFam" id="3.30.565.10:FF:000010">
    <property type="entry name" value="Sensor histidine kinase RcsC"/>
    <property type="match status" value="1"/>
</dbReference>
<evidence type="ECO:0000256" key="1">
    <source>
        <dbReference type="ARBA" id="ARBA00000085"/>
    </source>
</evidence>
<comment type="caution">
    <text evidence="20">The sequence shown here is derived from an EMBL/GenBank/DDBJ whole genome shotgun (WGS) entry which is preliminary data.</text>
</comment>
<dbReference type="InterPro" id="IPR003660">
    <property type="entry name" value="HAMP_dom"/>
</dbReference>
<organism evidence="20 21">
    <name type="scientific">Paenibacillus lemnae</name>
    <dbReference type="NCBI Taxonomy" id="1330551"/>
    <lineage>
        <taxon>Bacteria</taxon>
        <taxon>Bacillati</taxon>
        <taxon>Bacillota</taxon>
        <taxon>Bacilli</taxon>
        <taxon>Bacillales</taxon>
        <taxon>Paenibacillaceae</taxon>
        <taxon>Paenibacillus</taxon>
    </lineage>
</organism>
<dbReference type="CDD" id="cd19410">
    <property type="entry name" value="HK9-like_sensor"/>
    <property type="match status" value="1"/>
</dbReference>
<evidence type="ECO:0000259" key="19">
    <source>
        <dbReference type="PROSITE" id="PS50885"/>
    </source>
</evidence>
<keyword evidence="21" id="KW-1185">Reference proteome</keyword>
<dbReference type="CDD" id="cd16922">
    <property type="entry name" value="HATPase_EvgS-ArcB-TorS-like"/>
    <property type="match status" value="1"/>
</dbReference>
<dbReference type="SMART" id="SM00065">
    <property type="entry name" value="GAF"/>
    <property type="match status" value="1"/>
</dbReference>
<dbReference type="EC" id="2.7.13.3" evidence="4"/>
<proteinExistence type="inferred from homology"/>
<evidence type="ECO:0000256" key="10">
    <source>
        <dbReference type="ARBA" id="ARBA00022840"/>
    </source>
</evidence>
<evidence type="ECO:0000259" key="18">
    <source>
        <dbReference type="PROSITE" id="PS50110"/>
    </source>
</evidence>
<dbReference type="InterPro" id="IPR007891">
    <property type="entry name" value="CHASE3"/>
</dbReference>
<dbReference type="Gene3D" id="3.40.50.2300">
    <property type="match status" value="1"/>
</dbReference>
<keyword evidence="16" id="KW-0812">Transmembrane</keyword>
<feature type="transmembrane region" description="Helical" evidence="16">
    <location>
        <begin position="12"/>
        <end position="31"/>
    </location>
</feature>
<dbReference type="Pfam" id="PF00072">
    <property type="entry name" value="Response_reg"/>
    <property type="match status" value="1"/>
</dbReference>
<dbReference type="GO" id="GO:0005886">
    <property type="term" value="C:plasma membrane"/>
    <property type="evidence" value="ECO:0007669"/>
    <property type="project" value="UniProtKB-SubCell"/>
</dbReference>
<dbReference type="CDD" id="cd00082">
    <property type="entry name" value="HisKA"/>
    <property type="match status" value="1"/>
</dbReference>
<dbReference type="InterPro" id="IPR003594">
    <property type="entry name" value="HATPase_dom"/>
</dbReference>
<dbReference type="RefSeq" id="WP_169505066.1">
    <property type="nucleotide sequence ID" value="NZ_JABBPN010000008.1"/>
</dbReference>
<dbReference type="GO" id="GO:0000155">
    <property type="term" value="F:phosphorelay sensor kinase activity"/>
    <property type="evidence" value="ECO:0007669"/>
    <property type="project" value="InterPro"/>
</dbReference>
<dbReference type="PROSITE" id="PS50110">
    <property type="entry name" value="RESPONSE_REGULATORY"/>
    <property type="match status" value="1"/>
</dbReference>
<dbReference type="Gene3D" id="6.10.340.10">
    <property type="match status" value="1"/>
</dbReference>
<dbReference type="CDD" id="cd06225">
    <property type="entry name" value="HAMP"/>
    <property type="match status" value="1"/>
</dbReference>
<evidence type="ECO:0000259" key="17">
    <source>
        <dbReference type="PROSITE" id="PS50109"/>
    </source>
</evidence>
<dbReference type="Gene3D" id="1.10.287.130">
    <property type="match status" value="1"/>
</dbReference>
<dbReference type="InterPro" id="IPR036097">
    <property type="entry name" value="HisK_dim/P_sf"/>
</dbReference>
<dbReference type="PRINTS" id="PR00344">
    <property type="entry name" value="BCTRLSENSOR"/>
</dbReference>
<dbReference type="AlphaFoldDB" id="A0A848M6M8"/>
<dbReference type="SUPFAM" id="SSF158472">
    <property type="entry name" value="HAMP domain-like"/>
    <property type="match status" value="1"/>
</dbReference>
<dbReference type="CDD" id="cd17546">
    <property type="entry name" value="REC_hyHK_CKI1_RcsC-like"/>
    <property type="match status" value="1"/>
</dbReference>
<keyword evidence="10" id="KW-0067">ATP-binding</keyword>
<dbReference type="EMBL" id="JABBPN010000008">
    <property type="protein sequence ID" value="NMO96286.1"/>
    <property type="molecule type" value="Genomic_DNA"/>
</dbReference>
<keyword evidence="15" id="KW-0175">Coiled coil</keyword>
<feature type="coiled-coil region" evidence="15">
    <location>
        <begin position="424"/>
        <end position="461"/>
    </location>
</feature>
<keyword evidence="11" id="KW-0902">Two-component regulatory system</keyword>
<evidence type="ECO:0000256" key="3">
    <source>
        <dbReference type="ARBA" id="ARBA00006402"/>
    </source>
</evidence>
<accession>A0A848M6M8</accession>
<dbReference type="PANTHER" id="PTHR45339:SF1">
    <property type="entry name" value="HYBRID SIGNAL TRANSDUCTION HISTIDINE KINASE J"/>
    <property type="match status" value="1"/>
</dbReference>
<dbReference type="Pfam" id="PF00672">
    <property type="entry name" value="HAMP"/>
    <property type="match status" value="1"/>
</dbReference>
<keyword evidence="16" id="KW-1133">Transmembrane helix</keyword>
<keyword evidence="12 16" id="KW-0472">Membrane</keyword>
<dbReference type="Pfam" id="PF00512">
    <property type="entry name" value="HisKA"/>
    <property type="match status" value="1"/>
</dbReference>
<dbReference type="PANTHER" id="PTHR45339">
    <property type="entry name" value="HYBRID SIGNAL TRANSDUCTION HISTIDINE KINASE J"/>
    <property type="match status" value="1"/>
</dbReference>
<dbReference type="SUPFAM" id="SSF47384">
    <property type="entry name" value="Homodimeric domain of signal transducing histidine kinase"/>
    <property type="match status" value="1"/>
</dbReference>
<evidence type="ECO:0000256" key="14">
    <source>
        <dbReference type="PROSITE-ProRule" id="PRU00169"/>
    </source>
</evidence>
<dbReference type="SUPFAM" id="SSF55874">
    <property type="entry name" value="ATPase domain of HSP90 chaperone/DNA topoisomerase II/histidine kinase"/>
    <property type="match status" value="1"/>
</dbReference>
<evidence type="ECO:0000256" key="2">
    <source>
        <dbReference type="ARBA" id="ARBA00004651"/>
    </source>
</evidence>
<feature type="domain" description="Response regulatory" evidence="18">
    <location>
        <begin position="757"/>
        <end position="874"/>
    </location>
</feature>
<dbReference type="PROSITE" id="PS50109">
    <property type="entry name" value="HIS_KIN"/>
    <property type="match status" value="1"/>
</dbReference>
<gene>
    <name evidence="20" type="ORF">HII30_10935</name>
</gene>
<comment type="catalytic activity">
    <reaction evidence="1">
        <text>ATP + protein L-histidine = ADP + protein N-phospho-L-histidine.</text>
        <dbReference type="EC" id="2.7.13.3"/>
    </reaction>
</comment>
<dbReference type="Pfam" id="PF13185">
    <property type="entry name" value="GAF_2"/>
    <property type="match status" value="1"/>
</dbReference>
<evidence type="ECO:0000256" key="13">
    <source>
        <dbReference type="ARBA" id="ARBA00074306"/>
    </source>
</evidence>
<evidence type="ECO:0000256" key="11">
    <source>
        <dbReference type="ARBA" id="ARBA00023012"/>
    </source>
</evidence>
<dbReference type="InterPro" id="IPR001789">
    <property type="entry name" value="Sig_transdc_resp-reg_receiver"/>
</dbReference>
<evidence type="ECO:0000256" key="5">
    <source>
        <dbReference type="ARBA" id="ARBA00022475"/>
    </source>
</evidence>
<dbReference type="Pfam" id="PF02518">
    <property type="entry name" value="HATPase_c"/>
    <property type="match status" value="1"/>
</dbReference>
<keyword evidence="8" id="KW-0547">Nucleotide-binding</keyword>
<keyword evidence="7" id="KW-0808">Transferase</keyword>
<dbReference type="SUPFAM" id="SSF52172">
    <property type="entry name" value="CheY-like"/>
    <property type="match status" value="1"/>
</dbReference>
<comment type="similarity">
    <text evidence="3">In the N-terminal section; belongs to the phytochrome family.</text>
</comment>
<evidence type="ECO:0000256" key="12">
    <source>
        <dbReference type="ARBA" id="ARBA00023136"/>
    </source>
</evidence>
<evidence type="ECO:0000256" key="15">
    <source>
        <dbReference type="SAM" id="Coils"/>
    </source>
</evidence>
<evidence type="ECO:0000256" key="9">
    <source>
        <dbReference type="ARBA" id="ARBA00022777"/>
    </source>
</evidence>
<feature type="domain" description="HAMP" evidence="19">
    <location>
        <begin position="212"/>
        <end position="265"/>
    </location>
</feature>
<dbReference type="SMART" id="SM00448">
    <property type="entry name" value="REC"/>
    <property type="match status" value="1"/>
</dbReference>
<dbReference type="InterPro" id="IPR011006">
    <property type="entry name" value="CheY-like_superfamily"/>
</dbReference>
<dbReference type="SUPFAM" id="SSF55781">
    <property type="entry name" value="GAF domain-like"/>
    <property type="match status" value="1"/>
</dbReference>
<dbReference type="InterPro" id="IPR005467">
    <property type="entry name" value="His_kinase_dom"/>
</dbReference>
<dbReference type="InterPro" id="IPR003018">
    <property type="entry name" value="GAF"/>
</dbReference>
<dbReference type="SMART" id="SM00388">
    <property type="entry name" value="HisKA"/>
    <property type="match status" value="1"/>
</dbReference>
<feature type="transmembrane region" description="Helical" evidence="16">
    <location>
        <begin position="188"/>
        <end position="210"/>
    </location>
</feature>
<keyword evidence="9" id="KW-0418">Kinase</keyword>
<dbReference type="InterPro" id="IPR004358">
    <property type="entry name" value="Sig_transdc_His_kin-like_C"/>
</dbReference>
<feature type="domain" description="Histidine kinase" evidence="17">
    <location>
        <begin position="475"/>
        <end position="705"/>
    </location>
</feature>
<dbReference type="Gene3D" id="3.30.565.10">
    <property type="entry name" value="Histidine kinase-like ATPase, C-terminal domain"/>
    <property type="match status" value="1"/>
</dbReference>
<evidence type="ECO:0000256" key="16">
    <source>
        <dbReference type="SAM" id="Phobius"/>
    </source>
</evidence>
<evidence type="ECO:0000256" key="6">
    <source>
        <dbReference type="ARBA" id="ARBA00022553"/>
    </source>
</evidence>
<comment type="subcellular location">
    <subcellularLocation>
        <location evidence="2">Cell membrane</location>
        <topology evidence="2">Multi-pass membrane protein</topology>
    </subcellularLocation>
</comment>
<keyword evidence="6 14" id="KW-0597">Phosphoprotein</keyword>
<dbReference type="Pfam" id="PF05227">
    <property type="entry name" value="CHASE3"/>
    <property type="match status" value="1"/>
</dbReference>
<dbReference type="Gene3D" id="3.30.450.40">
    <property type="match status" value="1"/>
</dbReference>
<protein>
    <recommendedName>
        <fullName evidence="13">Circadian input-output histidine kinase CikA</fullName>
        <ecNumber evidence="4">2.7.13.3</ecNumber>
    </recommendedName>
</protein>
<keyword evidence="5" id="KW-1003">Cell membrane</keyword>
<evidence type="ECO:0000313" key="21">
    <source>
        <dbReference type="Proteomes" id="UP000565468"/>
    </source>
</evidence>
<dbReference type="InterPro" id="IPR029016">
    <property type="entry name" value="GAF-like_dom_sf"/>
</dbReference>
<evidence type="ECO:0000256" key="4">
    <source>
        <dbReference type="ARBA" id="ARBA00012438"/>
    </source>
</evidence>
<sequence>MPNRLKINIRTKIIISYLLVLVSLGVFLWIVSGRMTSLQQEADFIGQHDIEVHKLAHEIEKNMLELVNGQRGFVITGDTSYLEPYKEALSIWETNYNKLVQLIEDNSSQVRELTSIKNNIETWIEVAGQPAVRLKQAGQNEEALQFFINDPGQPAMETLRSQFTAFRTTEREMTAARVDQMKNRNNELLIMMYGLWGAIALITLAGAYLLSRSIVNPITQVTGMIREIAEGGNLSRRITVNTRDEVHTLAAETNKLLANVSRQSWIKDQVAVMSALLQNADTLDTLTRFFTHRTAGVLGVPYAALFLSSQQEQLVKAAAFADPDGEPWNKVRDRFSPGEGLVGQCMVEKRMLIIDDIPPNYIRIESGLGDAEPTGLLVAPVILEDEVLAVLELALFKPMGQSDIQLLEQFLNIFGNALNGMSRKMEIQKLYQESQALNEELQVQSEELQAHSTEIERYARQVEQSSSYKSQFLANMSHELRTPLNSMLILSQILFENKNRNLSDEEQNYAAVIHKSGSELLTLINDILDLSKVEAGKLQIEMDTVNLSEIPDLMHNYFGKTAENKNLQFNIEIQPDVPTTILSDVTRLLQILRNLISNAVKFTEKGSVILSIRTVSQVYTEEYQLNERAIVFEVSDTGIGISPENLDPIFEAFRQGDEATARKFGGTGLGLTISLQLAHLLRGHITAESQAGVGSKFTLYLPARPAHLKENETERMFLLPEAAAAAEQPVTAQLTVTNVTNVEDSESDPVQRFENQTVLIVDDDIRNVYGLANVLEKVNMRVLTAQNGYECLEMLEAGDSIDVILMDIMMPEMDGFETLKRIRQQSEYDDLPIIILSARAMKEEKERCLSAGAAAYVVKPAKLSDVLGAITSAVMKDSVAF</sequence>
<dbReference type="InterPro" id="IPR003661">
    <property type="entry name" value="HisK_dim/P_dom"/>
</dbReference>
<dbReference type="PROSITE" id="PS50885">
    <property type="entry name" value="HAMP"/>
    <property type="match status" value="1"/>
</dbReference>
<evidence type="ECO:0000256" key="7">
    <source>
        <dbReference type="ARBA" id="ARBA00022679"/>
    </source>
</evidence>
<evidence type="ECO:0000313" key="20">
    <source>
        <dbReference type="EMBL" id="NMO96286.1"/>
    </source>
</evidence>
<evidence type="ECO:0000256" key="8">
    <source>
        <dbReference type="ARBA" id="ARBA00022741"/>
    </source>
</evidence>
<reference evidence="20 21" key="1">
    <citation type="submission" date="2020-04" db="EMBL/GenBank/DDBJ databases">
        <title>Paenibacillus algicola sp. nov., a novel marine bacterium producing alginate lyase.</title>
        <authorList>
            <person name="Huang H."/>
        </authorList>
    </citation>
    <scope>NUCLEOTIDE SEQUENCE [LARGE SCALE GENOMIC DNA]</scope>
    <source>
        <strain evidence="20 21">L7-75</strain>
    </source>
</reference>
<feature type="modified residue" description="4-aspartylphosphate" evidence="14">
    <location>
        <position position="807"/>
    </location>
</feature>
<name>A0A848M6M8_PAELE</name>
<dbReference type="Proteomes" id="UP000565468">
    <property type="component" value="Unassembled WGS sequence"/>
</dbReference>
<dbReference type="InterPro" id="IPR036890">
    <property type="entry name" value="HATPase_C_sf"/>
</dbReference>